<reference evidence="2" key="1">
    <citation type="journal article" date="2016" name="Gigascience">
        <title>De novo construction of an expanded transcriptome assembly for the western tarnished plant bug, Lygus hesperus.</title>
        <authorList>
            <person name="Tassone E.E."/>
            <person name="Geib S.M."/>
            <person name="Hall B."/>
            <person name="Fabrick J.A."/>
            <person name="Brent C.S."/>
            <person name="Hull J.J."/>
        </authorList>
    </citation>
    <scope>NUCLEOTIDE SEQUENCE</scope>
</reference>
<evidence type="ECO:0000313" key="2">
    <source>
        <dbReference type="EMBL" id="JAQ04541.1"/>
    </source>
</evidence>
<gene>
    <name evidence="2" type="ORF">g.4602</name>
</gene>
<dbReference type="AlphaFoldDB" id="A0A146L820"/>
<dbReference type="EMBL" id="GDHC01014088">
    <property type="protein sequence ID" value="JAQ04541.1"/>
    <property type="molecule type" value="Transcribed_RNA"/>
</dbReference>
<feature type="compositionally biased region" description="Polar residues" evidence="1">
    <location>
        <begin position="75"/>
        <end position="86"/>
    </location>
</feature>
<protein>
    <submittedName>
        <fullName evidence="2">Uncharacterized protein</fullName>
    </submittedName>
</protein>
<organism evidence="2">
    <name type="scientific">Lygus hesperus</name>
    <name type="common">Western plant bug</name>
    <dbReference type="NCBI Taxonomy" id="30085"/>
    <lineage>
        <taxon>Eukaryota</taxon>
        <taxon>Metazoa</taxon>
        <taxon>Ecdysozoa</taxon>
        <taxon>Arthropoda</taxon>
        <taxon>Hexapoda</taxon>
        <taxon>Insecta</taxon>
        <taxon>Pterygota</taxon>
        <taxon>Neoptera</taxon>
        <taxon>Paraneoptera</taxon>
        <taxon>Hemiptera</taxon>
        <taxon>Heteroptera</taxon>
        <taxon>Panheteroptera</taxon>
        <taxon>Cimicomorpha</taxon>
        <taxon>Miridae</taxon>
        <taxon>Mirini</taxon>
        <taxon>Lygus</taxon>
    </lineage>
</organism>
<name>A0A146L820_LYGHE</name>
<sequence length="120" mass="14207">MRHTLRVLAQCVIYHVYNLPLLGLVVKQMPWCALPKKRSMSDLRKCVLQRRYWPSKMPPRSNMTPGYKNLKQCRQKSVQSEVQRSSAETKRTRHSYNMRSSNMKKIAKRRTMKVTTVKVI</sequence>
<proteinExistence type="predicted"/>
<accession>A0A146L820</accession>
<evidence type="ECO:0000256" key="1">
    <source>
        <dbReference type="SAM" id="MobiDB-lite"/>
    </source>
</evidence>
<feature type="region of interest" description="Disordered" evidence="1">
    <location>
        <begin position="57"/>
        <end position="103"/>
    </location>
</feature>